<reference evidence="4" key="1">
    <citation type="journal article" date="2020" name="mSystems">
        <title>Genome- and Community-Level Interaction Insights into Carbon Utilization and Element Cycling Functions of Hydrothermarchaeota in Hydrothermal Sediment.</title>
        <authorList>
            <person name="Zhou Z."/>
            <person name="Liu Y."/>
            <person name="Xu W."/>
            <person name="Pan J."/>
            <person name="Luo Z.H."/>
            <person name="Li M."/>
        </authorList>
    </citation>
    <scope>NUCLEOTIDE SEQUENCE [LARGE SCALE GENOMIC DNA]</scope>
    <source>
        <strain evidence="4">HyVt-28</strain>
    </source>
</reference>
<dbReference type="InterPro" id="IPR020591">
    <property type="entry name" value="Chromosome_initiator_DnaA-like"/>
</dbReference>
<dbReference type="Pfam" id="PF05157">
    <property type="entry name" value="MshEN"/>
    <property type="match status" value="1"/>
</dbReference>
<evidence type="ECO:0000256" key="2">
    <source>
        <dbReference type="RuleBase" id="RU004227"/>
    </source>
</evidence>
<accession>A0A7V0LUR4</accession>
<dbReference type="GO" id="GO:0006270">
    <property type="term" value="P:DNA replication initiation"/>
    <property type="evidence" value="ECO:0007669"/>
    <property type="project" value="TreeGrafter"/>
</dbReference>
<dbReference type="CDD" id="cd00009">
    <property type="entry name" value="AAA"/>
    <property type="match status" value="1"/>
</dbReference>
<dbReference type="Gene3D" id="3.40.50.300">
    <property type="entry name" value="P-loop containing nucleotide triphosphate hydrolases"/>
    <property type="match status" value="1"/>
</dbReference>
<dbReference type="PANTHER" id="PTHR30050">
    <property type="entry name" value="CHROMOSOMAL REPLICATION INITIATOR PROTEIN DNAA"/>
    <property type="match status" value="1"/>
</dbReference>
<dbReference type="Gene3D" id="3.30.300.160">
    <property type="entry name" value="Type II secretion system, protein E, N-terminal domain"/>
    <property type="match status" value="1"/>
</dbReference>
<dbReference type="InterPro" id="IPR013317">
    <property type="entry name" value="DnaA_dom"/>
</dbReference>
<dbReference type="Pfam" id="PF00308">
    <property type="entry name" value="Bac_DnaA"/>
    <property type="match status" value="1"/>
</dbReference>
<comment type="similarity">
    <text evidence="2">Belongs to the DnaA family.</text>
</comment>
<sequence>RSALSEQWERGGTLEEILVERGILTEEQLVQFLTSKFSMLHYLDLKSVDVDMEAVEHIPARIARKYLLIPVRKKGKSLAVAMANPLNREMLAEIKQVTDLKIRPFVSRISDIKEAIEEYYREVEEEEISAPYAPERLKGEIGLPLQKEKTFETFIISESNRLAFILAKNIAETRGVSEKKLFIFGPEGVGKTHLLNAIGNYILENETIRGVLYTDAIKFSTLLRSFKTDKDIDKFINTHTETDVFLFDDLDALVGKERAQEVLYTVLSELHLLEKQIVITSSVPIKNLLAFNKKLKSFVLEFMSAGIKEPEEDLRRKVVLNLLGDEKLPKNIIELIVKNITSNLRELETVVQEIVTLKRIGQEIDEELAKKIIEGFVEIKT</sequence>
<dbReference type="Gene3D" id="1.10.8.60">
    <property type="match status" value="1"/>
</dbReference>
<keyword evidence="1" id="KW-0235">DNA replication</keyword>
<dbReference type="PRINTS" id="PR00051">
    <property type="entry name" value="DNAA"/>
</dbReference>
<dbReference type="GO" id="GO:0005886">
    <property type="term" value="C:plasma membrane"/>
    <property type="evidence" value="ECO:0007669"/>
    <property type="project" value="TreeGrafter"/>
</dbReference>
<evidence type="ECO:0000313" key="4">
    <source>
        <dbReference type="EMBL" id="HDL60498.1"/>
    </source>
</evidence>
<dbReference type="SUPFAM" id="SSF52540">
    <property type="entry name" value="P-loop containing nucleoside triphosphate hydrolases"/>
    <property type="match status" value="1"/>
</dbReference>
<protein>
    <recommendedName>
        <fullName evidence="1">Chromosomal replication initiator protein DnaA</fullName>
    </recommendedName>
</protein>
<name>A0A7V0LUR4_UNCW3</name>
<keyword evidence="1" id="KW-0547">Nucleotide-binding</keyword>
<dbReference type="SUPFAM" id="SSF160246">
    <property type="entry name" value="EspE N-terminal domain-like"/>
    <property type="match status" value="1"/>
</dbReference>
<keyword evidence="1" id="KW-0067">ATP-binding</keyword>
<comment type="caution">
    <text evidence="4">The sequence shown here is derived from an EMBL/GenBank/DDBJ whole genome shotgun (WGS) entry which is preliminary data.</text>
</comment>
<dbReference type="Proteomes" id="UP000886381">
    <property type="component" value="Unassembled WGS sequence"/>
</dbReference>
<comment type="function">
    <text evidence="1">Plays an essential role in the initiation and regulation of chromosomal replication. ATP-DnaA binds to the origin of replication (oriC) to initiate formation of the DNA replication initiation complex once per cell cycle. Binds the DnaA box (a 9 base pair repeat at the origin) and separates the double-stranded (ds)DNA. Forms a right-handed helical filament on oriC DNA; dsDNA binds to the exterior of the filament while single-stranded (ss)DNA is stabiized in the filament's interior. The ATP-DnaA-oriC complex binds and stabilizes one strand of the AT-rich DNA unwinding element (DUE), permitting loading of DNA polymerase. After initiation quickly degrades to an ADP-DnaA complex that is not apt for DNA replication. Binds acidic phospholipids.</text>
</comment>
<organism evidence="4">
    <name type="scientific">candidate division WOR-3 bacterium</name>
    <dbReference type="NCBI Taxonomy" id="2052148"/>
    <lineage>
        <taxon>Bacteria</taxon>
        <taxon>Bacteria division WOR-3</taxon>
    </lineage>
</organism>
<evidence type="ECO:0000256" key="1">
    <source>
        <dbReference type="RuleBase" id="RU000577"/>
    </source>
</evidence>
<feature type="domain" description="AAA+ ATPase" evidence="3">
    <location>
        <begin position="177"/>
        <end position="304"/>
    </location>
</feature>
<evidence type="ECO:0000259" key="3">
    <source>
        <dbReference type="SMART" id="SM00382"/>
    </source>
</evidence>
<feature type="non-terminal residue" evidence="4">
    <location>
        <position position="1"/>
    </location>
</feature>
<dbReference type="AlphaFoldDB" id="A0A7V0LUR4"/>
<dbReference type="InterPro" id="IPR037257">
    <property type="entry name" value="T2SS_E_N_sf"/>
</dbReference>
<dbReference type="GO" id="GO:0003688">
    <property type="term" value="F:DNA replication origin binding"/>
    <property type="evidence" value="ECO:0007669"/>
    <property type="project" value="TreeGrafter"/>
</dbReference>
<gene>
    <name evidence="4" type="ORF">ENH14_03475</name>
</gene>
<dbReference type="InterPro" id="IPR003593">
    <property type="entry name" value="AAA+_ATPase"/>
</dbReference>
<dbReference type="InterPro" id="IPR007831">
    <property type="entry name" value="T2SS_GspE_N"/>
</dbReference>
<dbReference type="PANTHER" id="PTHR30050:SF2">
    <property type="entry name" value="CHROMOSOMAL REPLICATION INITIATOR PROTEIN DNAA"/>
    <property type="match status" value="1"/>
</dbReference>
<dbReference type="InterPro" id="IPR027417">
    <property type="entry name" value="P-loop_NTPase"/>
</dbReference>
<dbReference type="GO" id="GO:0005524">
    <property type="term" value="F:ATP binding"/>
    <property type="evidence" value="ECO:0007669"/>
    <property type="project" value="UniProtKB-KW"/>
</dbReference>
<dbReference type="EMBL" id="DRDR01000150">
    <property type="protein sequence ID" value="HDL60498.1"/>
    <property type="molecule type" value="Genomic_DNA"/>
</dbReference>
<proteinExistence type="inferred from homology"/>
<keyword evidence="1" id="KW-0238">DNA-binding</keyword>
<dbReference type="SMART" id="SM00382">
    <property type="entry name" value="AAA"/>
    <property type="match status" value="1"/>
</dbReference>